<dbReference type="SUPFAM" id="SSF53756">
    <property type="entry name" value="UDP-Glycosyltransferase/glycogen phosphorylase"/>
    <property type="match status" value="1"/>
</dbReference>
<organism evidence="7 8">
    <name type="scientific">Vagococcus hydrophili</name>
    <dbReference type="NCBI Taxonomy" id="2714947"/>
    <lineage>
        <taxon>Bacteria</taxon>
        <taxon>Bacillati</taxon>
        <taxon>Bacillota</taxon>
        <taxon>Bacilli</taxon>
        <taxon>Lactobacillales</taxon>
        <taxon>Enterococcaceae</taxon>
        <taxon>Vagococcus</taxon>
    </lineage>
</organism>
<dbReference type="PANTHER" id="PTHR37316:SF1">
    <property type="entry name" value="TEICHOIC ACID GLYCEROL-PHOSPHATE PRIMASE"/>
    <property type="match status" value="1"/>
</dbReference>
<dbReference type="EMBL" id="CP049887">
    <property type="protein sequence ID" value="QIL47439.1"/>
    <property type="molecule type" value="Genomic_DNA"/>
</dbReference>
<keyword evidence="5" id="KW-0777">Teichoic acid biosynthesis</keyword>
<evidence type="ECO:0008006" key="9">
    <source>
        <dbReference type="Google" id="ProtNLM"/>
    </source>
</evidence>
<dbReference type="GO" id="GO:0019350">
    <property type="term" value="P:teichoic acid biosynthetic process"/>
    <property type="evidence" value="ECO:0007669"/>
    <property type="project" value="UniProtKB-KW"/>
</dbReference>
<evidence type="ECO:0000313" key="7">
    <source>
        <dbReference type="EMBL" id="QIL47439.1"/>
    </source>
</evidence>
<keyword evidence="3" id="KW-1003">Cell membrane</keyword>
<comment type="similarity">
    <text evidence="2">Belongs to the CDP-glycerol glycerophosphotransferase family.</text>
</comment>
<dbReference type="KEGG" id="vhy:G7082_02265"/>
<dbReference type="Proteomes" id="UP000501747">
    <property type="component" value="Chromosome"/>
</dbReference>
<dbReference type="GO" id="GO:0005886">
    <property type="term" value="C:plasma membrane"/>
    <property type="evidence" value="ECO:0007669"/>
    <property type="project" value="UniProtKB-SubCell"/>
</dbReference>
<dbReference type="Gene3D" id="3.40.50.11820">
    <property type="match status" value="1"/>
</dbReference>
<dbReference type="InterPro" id="IPR007554">
    <property type="entry name" value="Glycerophosphate_synth"/>
</dbReference>
<keyword evidence="4" id="KW-0808">Transferase</keyword>
<proteinExistence type="inferred from homology"/>
<evidence type="ECO:0000313" key="8">
    <source>
        <dbReference type="Proteomes" id="UP000501747"/>
    </source>
</evidence>
<dbReference type="GO" id="GO:0047355">
    <property type="term" value="F:CDP-glycerol glycerophosphotransferase activity"/>
    <property type="evidence" value="ECO:0007669"/>
    <property type="project" value="InterPro"/>
</dbReference>
<dbReference type="InterPro" id="IPR051612">
    <property type="entry name" value="Teichoic_Acid_Biosynth"/>
</dbReference>
<evidence type="ECO:0000256" key="2">
    <source>
        <dbReference type="ARBA" id="ARBA00010488"/>
    </source>
</evidence>
<dbReference type="Gene3D" id="3.40.50.12580">
    <property type="match status" value="1"/>
</dbReference>
<dbReference type="InterPro" id="IPR043148">
    <property type="entry name" value="TagF_C"/>
</dbReference>
<name>A0A6G8AR43_9ENTE</name>
<evidence type="ECO:0000256" key="4">
    <source>
        <dbReference type="ARBA" id="ARBA00022679"/>
    </source>
</evidence>
<evidence type="ECO:0000256" key="6">
    <source>
        <dbReference type="ARBA" id="ARBA00023136"/>
    </source>
</evidence>
<evidence type="ECO:0000256" key="5">
    <source>
        <dbReference type="ARBA" id="ARBA00022944"/>
    </source>
</evidence>
<dbReference type="AlphaFoldDB" id="A0A6G8AR43"/>
<accession>A0A6G8AR43</accession>
<gene>
    <name evidence="7" type="ORF">G7082_02265</name>
</gene>
<dbReference type="Pfam" id="PF04464">
    <property type="entry name" value="Glyphos_transf"/>
    <property type="match status" value="1"/>
</dbReference>
<dbReference type="PANTHER" id="PTHR37316">
    <property type="entry name" value="TEICHOIC ACID GLYCEROL-PHOSPHATE PRIMASE"/>
    <property type="match status" value="1"/>
</dbReference>
<evidence type="ECO:0000256" key="3">
    <source>
        <dbReference type="ARBA" id="ARBA00022475"/>
    </source>
</evidence>
<comment type="subcellular location">
    <subcellularLocation>
        <location evidence="1">Cell membrane</location>
        <topology evidence="1">Peripheral membrane protein</topology>
    </subcellularLocation>
</comment>
<reference evidence="7 8" key="1">
    <citation type="submission" date="2020-03" db="EMBL/GenBank/DDBJ databases">
        <title>Vagococcus sp. nov., isolated from beetles.</title>
        <authorList>
            <person name="Hyun D.-W."/>
            <person name="Bae J.-W."/>
        </authorList>
    </citation>
    <scope>NUCLEOTIDE SEQUENCE [LARGE SCALE GENOMIC DNA]</scope>
    <source>
        <strain evidence="7 8">HDW17B</strain>
    </source>
</reference>
<sequence>MKSIILEQLKKIYSQYVRQVSARTKKQPIKKQVVYLLSFPNNDHGLIETLSKEFDVAVCYTKQLEKEAMKLRSLGIPIWNINSYQGLRKTIELVSTSRVVLADNYFAFLGDINKREDQSIFQIWHATGAIKQFGLEDKTAQKRSNEDQERFKRVYQSFDYFVVGSKAMAEVFKNSYGAREEQMLYLGFPRTDFLHQIKQVEKMTQQVVYLPTYREIETNNIVEDLLILRKKIDPTMDLYIKPHPHENWGNKEELQKTEGIYLLDGNTSSDELLTQADILITDYSSVAFDYALVHPLGNLIFYWYDEGIYINQTGIQDKLRESMPSKICYTIEEVLHEIKNEEQNLSTFNDYWNTHNDGKAVERLLEVIKKELDV</sequence>
<evidence type="ECO:0000256" key="1">
    <source>
        <dbReference type="ARBA" id="ARBA00004202"/>
    </source>
</evidence>
<keyword evidence="6" id="KW-0472">Membrane</keyword>
<dbReference type="RefSeq" id="WP_166033548.1">
    <property type="nucleotide sequence ID" value="NZ_CP049887.1"/>
</dbReference>
<protein>
    <recommendedName>
        <fullName evidence="9">CDP-glycerol--poly(Glycerophosphate) glycerophosphotransferase</fullName>
    </recommendedName>
</protein>
<keyword evidence="8" id="KW-1185">Reference proteome</keyword>
<dbReference type="InterPro" id="IPR043149">
    <property type="entry name" value="TagF_N"/>
</dbReference>